<dbReference type="EMBL" id="JAAWWL010000002">
    <property type="protein sequence ID" value="NKI33254.1"/>
    <property type="molecule type" value="Genomic_DNA"/>
</dbReference>
<evidence type="ECO:0000313" key="1">
    <source>
        <dbReference type="EMBL" id="NKI33254.1"/>
    </source>
</evidence>
<evidence type="ECO:0008006" key="3">
    <source>
        <dbReference type="Google" id="ProtNLM"/>
    </source>
</evidence>
<gene>
    <name evidence="1" type="ORF">HCU67_14955</name>
</gene>
<organism evidence="1 2">
    <name type="scientific">Croceivirga thetidis</name>
    <dbReference type="NCBI Taxonomy" id="2721623"/>
    <lineage>
        <taxon>Bacteria</taxon>
        <taxon>Pseudomonadati</taxon>
        <taxon>Bacteroidota</taxon>
        <taxon>Flavobacteriia</taxon>
        <taxon>Flavobacteriales</taxon>
        <taxon>Flavobacteriaceae</taxon>
        <taxon>Croceivirga</taxon>
    </lineage>
</organism>
<sequence length="227" mass="25354">MKTAIQINVDRPCEENFATFKKTADGGFCLNCQKEVVDFSEMSNTEMLTFLNLGSKNLCGRFKSSQLERPISLRSKSFLRKTVGFASILVMALGANPSAHAQTSDENPAIVQGIQQSYIVKGTVLDDQDIPLVGVNVVLKNSNEGVVTDFDGKFKFSRKLKEGDVLVFSYLGYETKEYEVKSSDTTEIDITIQFEYSDVLLMGEVSIDEVYSSKKKKAKKFTSIFRK</sequence>
<accession>A0ABX1GUE5</accession>
<evidence type="ECO:0000313" key="2">
    <source>
        <dbReference type="Proteomes" id="UP000718451"/>
    </source>
</evidence>
<dbReference type="Pfam" id="PF13715">
    <property type="entry name" value="CarbopepD_reg_2"/>
    <property type="match status" value="1"/>
</dbReference>
<proteinExistence type="predicted"/>
<comment type="caution">
    <text evidence="1">The sequence shown here is derived from an EMBL/GenBank/DDBJ whole genome shotgun (WGS) entry which is preliminary data.</text>
</comment>
<dbReference type="RefSeq" id="WP_168553394.1">
    <property type="nucleotide sequence ID" value="NZ_JAAWWL010000002.1"/>
</dbReference>
<dbReference type="Proteomes" id="UP000718451">
    <property type="component" value="Unassembled WGS sequence"/>
</dbReference>
<dbReference type="InterPro" id="IPR008969">
    <property type="entry name" value="CarboxyPept-like_regulatory"/>
</dbReference>
<reference evidence="1 2" key="1">
    <citation type="submission" date="2020-04" db="EMBL/GenBank/DDBJ databases">
        <authorList>
            <person name="Yoon J."/>
        </authorList>
    </citation>
    <scope>NUCLEOTIDE SEQUENCE [LARGE SCALE GENOMIC DNA]</scope>
    <source>
        <strain evidence="1 2">DJ-13</strain>
    </source>
</reference>
<name>A0ABX1GUE5_9FLAO</name>
<dbReference type="SUPFAM" id="SSF49464">
    <property type="entry name" value="Carboxypeptidase regulatory domain-like"/>
    <property type="match status" value="1"/>
</dbReference>
<protein>
    <recommendedName>
        <fullName evidence="3">Carboxypeptidase-like regulatory domain-containing protein</fullName>
    </recommendedName>
</protein>
<keyword evidence="2" id="KW-1185">Reference proteome</keyword>
<dbReference type="Gene3D" id="2.60.40.1120">
    <property type="entry name" value="Carboxypeptidase-like, regulatory domain"/>
    <property type="match status" value="1"/>
</dbReference>